<feature type="transmembrane region" description="Helical" evidence="1">
    <location>
        <begin position="30"/>
        <end position="50"/>
    </location>
</feature>
<dbReference type="STRING" id="70667.A0A183TKN0"/>
<dbReference type="EMBL" id="UYSU01041862">
    <property type="protein sequence ID" value="VDM03414.1"/>
    <property type="molecule type" value="Genomic_DNA"/>
</dbReference>
<evidence type="ECO:0000256" key="1">
    <source>
        <dbReference type="SAM" id="Phobius"/>
    </source>
</evidence>
<protein>
    <submittedName>
        <fullName evidence="4">G_PROTEIN_RECEP_F1_2 domain-containing protein</fullName>
    </submittedName>
</protein>
<proteinExistence type="predicted"/>
<feature type="transmembrane region" description="Helical" evidence="1">
    <location>
        <begin position="276"/>
        <end position="298"/>
    </location>
</feature>
<dbReference type="OrthoDB" id="6256425at2759"/>
<organism evidence="4">
    <name type="scientific">Schistocephalus solidus</name>
    <name type="common">Tapeworm</name>
    <dbReference type="NCBI Taxonomy" id="70667"/>
    <lineage>
        <taxon>Eukaryota</taxon>
        <taxon>Metazoa</taxon>
        <taxon>Spiralia</taxon>
        <taxon>Lophotrochozoa</taxon>
        <taxon>Platyhelminthes</taxon>
        <taxon>Cestoda</taxon>
        <taxon>Eucestoda</taxon>
        <taxon>Diphyllobothriidea</taxon>
        <taxon>Diphyllobothriidae</taxon>
        <taxon>Schistocephalus</taxon>
    </lineage>
</organism>
<feature type="transmembrane region" description="Helical" evidence="1">
    <location>
        <begin position="62"/>
        <end position="80"/>
    </location>
</feature>
<dbReference type="Proteomes" id="UP000275846">
    <property type="component" value="Unassembled WGS sequence"/>
</dbReference>
<dbReference type="Gene3D" id="1.20.1070.10">
    <property type="entry name" value="Rhodopsin 7-helix transmembrane proteins"/>
    <property type="match status" value="1"/>
</dbReference>
<evidence type="ECO:0000313" key="2">
    <source>
        <dbReference type="EMBL" id="VDM03414.1"/>
    </source>
</evidence>
<evidence type="ECO:0000313" key="4">
    <source>
        <dbReference type="WBParaSite" id="SSLN_0001767701-mRNA-1"/>
    </source>
</evidence>
<dbReference type="SUPFAM" id="SSF81321">
    <property type="entry name" value="Family A G protein-coupled receptor-like"/>
    <property type="match status" value="1"/>
</dbReference>
<feature type="transmembrane region" description="Helical" evidence="1">
    <location>
        <begin position="146"/>
        <end position="166"/>
    </location>
</feature>
<feature type="transmembrane region" description="Helical" evidence="1">
    <location>
        <begin position="186"/>
        <end position="214"/>
    </location>
</feature>
<accession>A0A183TKN0</accession>
<evidence type="ECO:0000313" key="3">
    <source>
        <dbReference type="Proteomes" id="UP000275846"/>
    </source>
</evidence>
<name>A0A183TKN0_SCHSO</name>
<keyword evidence="1" id="KW-0472">Membrane</keyword>
<reference evidence="2 3" key="2">
    <citation type="submission" date="2018-11" db="EMBL/GenBank/DDBJ databases">
        <authorList>
            <consortium name="Pathogen Informatics"/>
        </authorList>
    </citation>
    <scope>NUCLEOTIDE SEQUENCE [LARGE SCALE GENOMIC DNA]</scope>
    <source>
        <strain evidence="2 3">NST_G2</strain>
    </source>
</reference>
<dbReference type="AlphaFoldDB" id="A0A183TKN0"/>
<keyword evidence="1" id="KW-1133">Transmembrane helix</keyword>
<sequence>MSRKRMTAHVESKPFWKCEERTSGTDGTDVVTYILDCIGILLNALILVLIFKKHCGPRVSLVLIRGMITCYLLTSAVNFLDHIYPYRLQTQNYHFNRLLCLFWDSRFFYWIFNVMGGLFLAIFAVDRLFCLAQLDLYRVTVPEYRLTSYVIFAVVASLLFSLPLLLSVNLNNDQCDCAPIQINIPFLSVIFAHVYLWFALLLVFQGGLLVFISVQLISWKLKRISTHLSWRTADDLNSLTLKQPADATISLRGRARTLDGDRTCDDKRRNWNSASFCILPLTLSYVLTSVYDSTYQFLSAVGLTTYIINSVEQRLGEMLIVVHFTAVPLIICLYIPSLRVYLWLRLKSAFKKKAGSTVP</sequence>
<dbReference type="PANTHER" id="PTHR45698:SF1">
    <property type="entry name" value="TRACE AMINE-ASSOCIATED RECEPTOR 13C-LIKE"/>
    <property type="match status" value="1"/>
</dbReference>
<feature type="transmembrane region" description="Helical" evidence="1">
    <location>
        <begin position="318"/>
        <end position="344"/>
    </location>
</feature>
<keyword evidence="1" id="KW-0812">Transmembrane</keyword>
<keyword evidence="3" id="KW-1185">Reference proteome</keyword>
<feature type="transmembrane region" description="Helical" evidence="1">
    <location>
        <begin position="107"/>
        <end position="125"/>
    </location>
</feature>
<reference evidence="4" key="1">
    <citation type="submission" date="2016-06" db="UniProtKB">
        <authorList>
            <consortium name="WormBaseParasite"/>
        </authorList>
    </citation>
    <scope>IDENTIFICATION</scope>
</reference>
<gene>
    <name evidence="2" type="ORF">SSLN_LOCUS17028</name>
</gene>
<dbReference type="PANTHER" id="PTHR45698">
    <property type="entry name" value="TRACE AMINE-ASSOCIATED RECEPTOR 19N-RELATED"/>
    <property type="match status" value="1"/>
</dbReference>
<dbReference type="WBParaSite" id="SSLN_0001767701-mRNA-1">
    <property type="protein sequence ID" value="SSLN_0001767701-mRNA-1"/>
    <property type="gene ID" value="SSLN_0001767701"/>
</dbReference>